<evidence type="ECO:0000313" key="2">
    <source>
        <dbReference type="EMBL" id="KAK0644115.1"/>
    </source>
</evidence>
<dbReference type="AlphaFoldDB" id="A0AA39Y415"/>
<accession>A0AA39Y415</accession>
<organism evidence="2 3">
    <name type="scientific">Cercophora newfieldiana</name>
    <dbReference type="NCBI Taxonomy" id="92897"/>
    <lineage>
        <taxon>Eukaryota</taxon>
        <taxon>Fungi</taxon>
        <taxon>Dikarya</taxon>
        <taxon>Ascomycota</taxon>
        <taxon>Pezizomycotina</taxon>
        <taxon>Sordariomycetes</taxon>
        <taxon>Sordariomycetidae</taxon>
        <taxon>Sordariales</taxon>
        <taxon>Lasiosphaeriaceae</taxon>
        <taxon>Cercophora</taxon>
    </lineage>
</organism>
<feature type="compositionally biased region" description="Basic residues" evidence="1">
    <location>
        <begin position="1"/>
        <end position="10"/>
    </location>
</feature>
<proteinExistence type="predicted"/>
<evidence type="ECO:0000256" key="1">
    <source>
        <dbReference type="SAM" id="MobiDB-lite"/>
    </source>
</evidence>
<sequence>MAKAKRRHPDRRNNCQAASRLPHGSPSTRQAPACPPNHGPKRAPPRGWHDTRRLTRVPRLPYPPQGPSATLADNLFRAAFPRGWQLIAVSGRALLCGLRALRQSVIAQYPAIPAPTLSDLHDTYRSADVQGVNVELGHEGQHNDNDFYVDQLGAVIYHWAGRRGWNLRVGYILADGRCFLIGTPRDEESDVRTVWITTTSGSGVTGNNAYLTDHYSGITSCLWTIVPMVNKELSRREALFCKA</sequence>
<reference evidence="2" key="1">
    <citation type="submission" date="2023-06" db="EMBL/GenBank/DDBJ databases">
        <title>Genome-scale phylogeny and comparative genomics of the fungal order Sordariales.</title>
        <authorList>
            <consortium name="Lawrence Berkeley National Laboratory"/>
            <person name="Hensen N."/>
            <person name="Bonometti L."/>
            <person name="Westerberg I."/>
            <person name="Brannstrom I.O."/>
            <person name="Guillou S."/>
            <person name="Cros-Aarteil S."/>
            <person name="Calhoun S."/>
            <person name="Haridas S."/>
            <person name="Kuo A."/>
            <person name="Mondo S."/>
            <person name="Pangilinan J."/>
            <person name="Riley R."/>
            <person name="Labutti K."/>
            <person name="Andreopoulos B."/>
            <person name="Lipzen A."/>
            <person name="Chen C."/>
            <person name="Yanf M."/>
            <person name="Daum C."/>
            <person name="Ng V."/>
            <person name="Clum A."/>
            <person name="Steindorff A."/>
            <person name="Ohm R."/>
            <person name="Martin F."/>
            <person name="Silar P."/>
            <person name="Natvig D."/>
            <person name="Lalanne C."/>
            <person name="Gautier V."/>
            <person name="Ament-Velasquez S.L."/>
            <person name="Kruys A."/>
            <person name="Hutchinson M.I."/>
            <person name="Powell A.J."/>
            <person name="Barry K."/>
            <person name="Miller A.N."/>
            <person name="Grigoriev I.V."/>
            <person name="Debuchy R."/>
            <person name="Gladieux P."/>
            <person name="Thoren M.H."/>
            <person name="Johannesson H."/>
        </authorList>
    </citation>
    <scope>NUCLEOTIDE SEQUENCE</scope>
    <source>
        <strain evidence="2">SMH2532-1</strain>
    </source>
</reference>
<dbReference type="EMBL" id="JAULSV010000005">
    <property type="protein sequence ID" value="KAK0644115.1"/>
    <property type="molecule type" value="Genomic_DNA"/>
</dbReference>
<protein>
    <submittedName>
        <fullName evidence="2">Uncharacterized protein</fullName>
    </submittedName>
</protein>
<dbReference type="Proteomes" id="UP001174936">
    <property type="component" value="Unassembled WGS sequence"/>
</dbReference>
<feature type="region of interest" description="Disordered" evidence="1">
    <location>
        <begin position="1"/>
        <end position="49"/>
    </location>
</feature>
<comment type="caution">
    <text evidence="2">The sequence shown here is derived from an EMBL/GenBank/DDBJ whole genome shotgun (WGS) entry which is preliminary data.</text>
</comment>
<evidence type="ECO:0000313" key="3">
    <source>
        <dbReference type="Proteomes" id="UP001174936"/>
    </source>
</evidence>
<name>A0AA39Y415_9PEZI</name>
<gene>
    <name evidence="2" type="ORF">B0T16DRAFT_513478</name>
</gene>
<keyword evidence="3" id="KW-1185">Reference proteome</keyword>